<evidence type="ECO:0000259" key="7">
    <source>
        <dbReference type="Pfam" id="PF02687"/>
    </source>
</evidence>
<evidence type="ECO:0000256" key="5">
    <source>
        <dbReference type="ARBA" id="ARBA00023136"/>
    </source>
</evidence>
<dbReference type="Pfam" id="PF12704">
    <property type="entry name" value="MacB_PCD"/>
    <property type="match status" value="1"/>
</dbReference>
<reference evidence="9 10" key="1">
    <citation type="submission" date="2018-06" db="EMBL/GenBank/DDBJ databases">
        <title>Genomic Encyclopedia of Archaeal and Bacterial Type Strains, Phase II (KMG-II): from individual species to whole genera.</title>
        <authorList>
            <person name="Goeker M."/>
        </authorList>
    </citation>
    <scope>NUCLEOTIDE SEQUENCE [LARGE SCALE GENOMIC DNA]</scope>
    <source>
        <strain evidence="9 10">T4</strain>
    </source>
</reference>
<keyword evidence="4 6" id="KW-1133">Transmembrane helix</keyword>
<keyword evidence="10" id="KW-1185">Reference proteome</keyword>
<feature type="transmembrane region" description="Helical" evidence="6">
    <location>
        <begin position="295"/>
        <end position="314"/>
    </location>
</feature>
<evidence type="ECO:0000313" key="9">
    <source>
        <dbReference type="EMBL" id="PZV87350.1"/>
    </source>
</evidence>
<evidence type="ECO:0000313" key="10">
    <source>
        <dbReference type="Proteomes" id="UP000248917"/>
    </source>
</evidence>
<comment type="subcellular location">
    <subcellularLocation>
        <location evidence="1">Cell membrane</location>
        <topology evidence="1">Multi-pass membrane protein</topology>
    </subcellularLocation>
</comment>
<name>A0A326S0C7_9BACT</name>
<dbReference type="AlphaFoldDB" id="A0A326S0C7"/>
<evidence type="ECO:0000259" key="8">
    <source>
        <dbReference type="Pfam" id="PF12704"/>
    </source>
</evidence>
<organism evidence="9 10">
    <name type="scientific">Algoriphagus aquaeductus</name>
    <dbReference type="NCBI Taxonomy" id="475299"/>
    <lineage>
        <taxon>Bacteria</taxon>
        <taxon>Pseudomonadati</taxon>
        <taxon>Bacteroidota</taxon>
        <taxon>Cytophagia</taxon>
        <taxon>Cytophagales</taxon>
        <taxon>Cyclobacteriaceae</taxon>
        <taxon>Algoriphagus</taxon>
    </lineage>
</organism>
<dbReference type="EMBL" id="QKTX01000001">
    <property type="protein sequence ID" value="PZV87350.1"/>
    <property type="molecule type" value="Genomic_DNA"/>
</dbReference>
<evidence type="ECO:0000256" key="6">
    <source>
        <dbReference type="SAM" id="Phobius"/>
    </source>
</evidence>
<evidence type="ECO:0000256" key="3">
    <source>
        <dbReference type="ARBA" id="ARBA00022692"/>
    </source>
</evidence>
<feature type="transmembrane region" description="Helical" evidence="6">
    <location>
        <begin position="389"/>
        <end position="412"/>
    </location>
</feature>
<protein>
    <submittedName>
        <fullName evidence="9">MacB-like protein</fullName>
    </submittedName>
</protein>
<feature type="transmembrane region" description="Helical" evidence="6">
    <location>
        <begin position="771"/>
        <end position="792"/>
    </location>
</feature>
<dbReference type="PANTHER" id="PTHR30572">
    <property type="entry name" value="MEMBRANE COMPONENT OF TRANSPORTER-RELATED"/>
    <property type="match status" value="1"/>
</dbReference>
<accession>A0A326S0C7</accession>
<feature type="domain" description="ABC3 transporter permease C-terminal" evidence="7">
    <location>
        <begin position="301"/>
        <end position="413"/>
    </location>
</feature>
<dbReference type="Pfam" id="PF02687">
    <property type="entry name" value="FtsX"/>
    <property type="match status" value="2"/>
</dbReference>
<feature type="domain" description="MacB-like periplasmic core" evidence="8">
    <location>
        <begin position="20"/>
        <end position="253"/>
    </location>
</feature>
<dbReference type="OrthoDB" id="5933722at2"/>
<evidence type="ECO:0000256" key="1">
    <source>
        <dbReference type="ARBA" id="ARBA00004651"/>
    </source>
</evidence>
<dbReference type="Proteomes" id="UP000248917">
    <property type="component" value="Unassembled WGS sequence"/>
</dbReference>
<dbReference type="RefSeq" id="WP_111391034.1">
    <property type="nucleotide sequence ID" value="NZ_QKTX01000001.1"/>
</dbReference>
<dbReference type="GO" id="GO:0005886">
    <property type="term" value="C:plasma membrane"/>
    <property type="evidence" value="ECO:0007669"/>
    <property type="project" value="UniProtKB-SubCell"/>
</dbReference>
<feature type="transmembrane region" description="Helical" evidence="6">
    <location>
        <begin position="680"/>
        <end position="705"/>
    </location>
</feature>
<dbReference type="InterPro" id="IPR025857">
    <property type="entry name" value="MacB_PCD"/>
</dbReference>
<evidence type="ECO:0000256" key="2">
    <source>
        <dbReference type="ARBA" id="ARBA00022475"/>
    </source>
</evidence>
<proteinExistence type="predicted"/>
<feature type="domain" description="ABC3 transporter permease C-terminal" evidence="7">
    <location>
        <begin position="685"/>
        <end position="792"/>
    </location>
</feature>
<feature type="transmembrane region" description="Helical" evidence="6">
    <location>
        <begin position="732"/>
        <end position="751"/>
    </location>
</feature>
<dbReference type="GO" id="GO:0022857">
    <property type="term" value="F:transmembrane transporter activity"/>
    <property type="evidence" value="ECO:0007669"/>
    <property type="project" value="TreeGrafter"/>
</dbReference>
<feature type="transmembrane region" description="Helical" evidence="6">
    <location>
        <begin position="21"/>
        <end position="41"/>
    </location>
</feature>
<evidence type="ECO:0000256" key="4">
    <source>
        <dbReference type="ARBA" id="ARBA00022989"/>
    </source>
</evidence>
<feature type="transmembrane region" description="Helical" evidence="6">
    <location>
        <begin position="438"/>
        <end position="456"/>
    </location>
</feature>
<dbReference type="InterPro" id="IPR003838">
    <property type="entry name" value="ABC3_permease_C"/>
</dbReference>
<sequence>MLKNYFKIAWRNLTRNKLRSLIHILGLSLGISISYLIYNVIVHAYSFDRFHPDRENIYRINTLTDWGDGGLFPNPGVPGPLGDVIQEELSSVTHKSTLYTLHDVLTFVPEQNRVLGRNSDVTFADGGFFKIFPRKWLVGNPEKALEAPHTVVITESRLRKYFPELSPADALGKEIAWVDRDTLIAQITGVVADFDQPTDLIFNEFISYASLDTEEEKEWYGLHEWGSVNSSSNLFVKVSESTDSSALNRGLEAIAQKHYSKDEEAKTSFFAEPLSEIHFSSNYTDTAVSREFLKGLTWVGSIILVLACLNFINLETAQAISRAKEVGIRKTLGSRRKELIFQFLTETLVLVIVALLTSFGLVEVIRLIFGSYLPADLRINPLSQPNLLFFISFPLLLTLITGIYPALVLSGYQPQRALKGEMGVNHGFSLGVFLRKNLTILQFTASIAFIILVLVLNQQIRYVSSQPLGFEKESLLYARLPFMSEPAKMQKLQDRLSQQSFVTGASLSGSLVSSSSLWTSDAYVPVDTSERQIFIQVMNVDSAFVRVNQIEHLAGKQGLGAADEVIVNANFIREMGLTDPGEAIGLQIRFNGNQKKIVGVIGNFHSRTFREEIRPMVMTTNPTFFQTITVRISPGQNLAQAKSDLESVYKEIYPYETASFSFLDEEMERFYAQDIKIRNVLGAACFLAILISAMGLFGLSSYTIAQRTKEISIRKVLGASVTQILGLISKEYVLLVLTSFALAIYPAYYFLQSWLQEFTYKIDMPFGLYGLAGVGVMLICLLIVGLHSYAAALTNPAKVLKDE</sequence>
<dbReference type="PANTHER" id="PTHR30572:SF18">
    <property type="entry name" value="ABC-TYPE MACROLIDE FAMILY EXPORT SYSTEM PERMEASE COMPONENT 2"/>
    <property type="match status" value="1"/>
</dbReference>
<feature type="transmembrane region" description="Helical" evidence="6">
    <location>
        <begin position="339"/>
        <end position="369"/>
    </location>
</feature>
<keyword evidence="3 6" id="KW-0812">Transmembrane</keyword>
<comment type="caution">
    <text evidence="9">The sequence shown here is derived from an EMBL/GenBank/DDBJ whole genome shotgun (WGS) entry which is preliminary data.</text>
</comment>
<dbReference type="InterPro" id="IPR050250">
    <property type="entry name" value="Macrolide_Exporter_MacB"/>
</dbReference>
<gene>
    <name evidence="9" type="ORF">CLV31_101223</name>
</gene>
<keyword evidence="5 6" id="KW-0472">Membrane</keyword>
<keyword evidence="2" id="KW-1003">Cell membrane</keyword>